<name>A0A7X9TC88_9ACTN</name>
<evidence type="ECO:0000313" key="2">
    <source>
        <dbReference type="EMBL" id="NMF26764.1"/>
    </source>
</evidence>
<feature type="compositionally biased region" description="Basic and acidic residues" evidence="1">
    <location>
        <begin position="22"/>
        <end position="34"/>
    </location>
</feature>
<dbReference type="Proteomes" id="UP000565613">
    <property type="component" value="Unassembled WGS sequence"/>
</dbReference>
<protein>
    <submittedName>
        <fullName evidence="2">Uncharacterized protein</fullName>
    </submittedName>
</protein>
<organism evidence="2 3">
    <name type="scientific">Parafannyhessea umbonata</name>
    <dbReference type="NCBI Taxonomy" id="604330"/>
    <lineage>
        <taxon>Bacteria</taxon>
        <taxon>Bacillati</taxon>
        <taxon>Actinomycetota</taxon>
        <taxon>Coriobacteriia</taxon>
        <taxon>Coriobacteriales</taxon>
        <taxon>Atopobiaceae</taxon>
        <taxon>Parafannyhessea</taxon>
    </lineage>
</organism>
<sequence>MADEHDPKNEPEVEPEGGGGDGPKDSRGQEGISKVKYECERREWEAKVAALRRSLVPRSCSSTTMSPTKLATLFQLSPVLGK</sequence>
<dbReference type="AlphaFoldDB" id="A0A7X9TC88"/>
<dbReference type="RefSeq" id="WP_170104779.1">
    <property type="nucleotide sequence ID" value="NZ_JABAGR010000016.1"/>
</dbReference>
<proteinExistence type="predicted"/>
<evidence type="ECO:0000256" key="1">
    <source>
        <dbReference type="SAM" id="MobiDB-lite"/>
    </source>
</evidence>
<feature type="region of interest" description="Disordered" evidence="1">
    <location>
        <begin position="1"/>
        <end position="34"/>
    </location>
</feature>
<accession>A0A7X9TC88</accession>
<feature type="compositionally biased region" description="Basic and acidic residues" evidence="1">
    <location>
        <begin position="1"/>
        <end position="11"/>
    </location>
</feature>
<reference evidence="2 3" key="1">
    <citation type="submission" date="2020-04" db="EMBL/GenBank/DDBJ databases">
        <authorList>
            <person name="Hitch T.C.A."/>
            <person name="Wylensek D."/>
            <person name="Clavel T."/>
        </authorList>
    </citation>
    <scope>NUCLEOTIDE SEQUENCE [LARGE SCALE GENOMIC DNA]</scope>
    <source>
        <strain evidence="2 3">105184</strain>
    </source>
</reference>
<dbReference type="EMBL" id="JABAGR010000016">
    <property type="protein sequence ID" value="NMF26764.1"/>
    <property type="molecule type" value="Genomic_DNA"/>
</dbReference>
<comment type="caution">
    <text evidence="2">The sequence shown here is derived from an EMBL/GenBank/DDBJ whole genome shotgun (WGS) entry which is preliminary data.</text>
</comment>
<evidence type="ECO:0000313" key="3">
    <source>
        <dbReference type="Proteomes" id="UP000565613"/>
    </source>
</evidence>
<gene>
    <name evidence="2" type="ORF">HF885_10120</name>
</gene>